<comment type="subcellular location">
    <subcellularLocation>
        <location evidence="1">Cell membrane</location>
        <topology evidence="1">Multi-pass membrane protein</topology>
    </subcellularLocation>
</comment>
<comment type="similarity">
    <text evidence="8">Belongs to the binding-protein-dependent transport system permease family. LivHM subfamily.</text>
</comment>
<organism evidence="10 11">
    <name type="scientific">Bradyrhizobium algeriense</name>
    <dbReference type="NCBI Taxonomy" id="634784"/>
    <lineage>
        <taxon>Bacteria</taxon>
        <taxon>Pseudomonadati</taxon>
        <taxon>Pseudomonadota</taxon>
        <taxon>Alphaproteobacteria</taxon>
        <taxon>Hyphomicrobiales</taxon>
        <taxon>Nitrobacteraceae</taxon>
        <taxon>Bradyrhizobium</taxon>
    </lineage>
</organism>
<keyword evidence="3" id="KW-1003">Cell membrane</keyword>
<keyword evidence="5" id="KW-0029">Amino-acid transport</keyword>
<comment type="caution">
    <text evidence="10">The sequence shown here is derived from an EMBL/GenBank/DDBJ whole genome shotgun (WGS) entry which is preliminary data.</text>
</comment>
<evidence type="ECO:0000256" key="4">
    <source>
        <dbReference type="ARBA" id="ARBA00022692"/>
    </source>
</evidence>
<dbReference type="Pfam" id="PF02653">
    <property type="entry name" value="BPD_transp_2"/>
    <property type="match status" value="1"/>
</dbReference>
<dbReference type="InterPro" id="IPR052157">
    <property type="entry name" value="BCAA_transport_permease"/>
</dbReference>
<feature type="transmembrane region" description="Helical" evidence="9">
    <location>
        <begin position="75"/>
        <end position="94"/>
    </location>
</feature>
<gene>
    <name evidence="10" type="ORF">V1286_004761</name>
</gene>
<keyword evidence="11" id="KW-1185">Reference proteome</keyword>
<evidence type="ECO:0000256" key="6">
    <source>
        <dbReference type="ARBA" id="ARBA00022989"/>
    </source>
</evidence>
<accession>A0ABU8BFB1</accession>
<dbReference type="EMBL" id="JAZHRV010000001">
    <property type="protein sequence ID" value="MEH2557232.1"/>
    <property type="molecule type" value="Genomic_DNA"/>
</dbReference>
<reference evidence="10 11" key="1">
    <citation type="submission" date="2024-02" db="EMBL/GenBank/DDBJ databases">
        <title>Adaptive strategies in a cosmopolitan and abundant soil bacterium.</title>
        <authorList>
            <person name="Carini P."/>
        </authorList>
    </citation>
    <scope>NUCLEOTIDE SEQUENCE [LARGE SCALE GENOMIC DNA]</scope>
    <source>
        <strain evidence="10 11">AZCC 1608</strain>
    </source>
</reference>
<evidence type="ECO:0000256" key="5">
    <source>
        <dbReference type="ARBA" id="ARBA00022970"/>
    </source>
</evidence>
<evidence type="ECO:0000256" key="1">
    <source>
        <dbReference type="ARBA" id="ARBA00004651"/>
    </source>
</evidence>
<dbReference type="CDD" id="cd06582">
    <property type="entry name" value="TM_PBP1_LivH_like"/>
    <property type="match status" value="1"/>
</dbReference>
<feature type="transmembrane region" description="Helical" evidence="9">
    <location>
        <begin position="106"/>
        <end position="128"/>
    </location>
</feature>
<feature type="transmembrane region" description="Helical" evidence="9">
    <location>
        <begin position="27"/>
        <end position="47"/>
    </location>
</feature>
<dbReference type="Proteomes" id="UP001364224">
    <property type="component" value="Unassembled WGS sequence"/>
</dbReference>
<keyword evidence="6 9" id="KW-1133">Transmembrane helix</keyword>
<evidence type="ECO:0000313" key="10">
    <source>
        <dbReference type="EMBL" id="MEH2557232.1"/>
    </source>
</evidence>
<dbReference type="InterPro" id="IPR001851">
    <property type="entry name" value="ABC_transp_permease"/>
</dbReference>
<sequence>MFPLDLDALTGCLASSACLVTQTTSGFIIGMLLFLVAVGLTLIFGVLKVVNFSHGAFYMFGAYFAMTAYQYTGSFALAMLCGAAGTALLGLIFERVFMSRVYGSDVLMQLLVCYAFVLIFDDVVRMIWGQEFKSMGMPAAFQVAPLFIAGGVVPPYYLLLIGVALVAAVILGLGLARTRIGKVIRAAAHNPGMVSALGINTGLIYGGVFALGGMLAGLAGALAAPVRSLTPGMGFSVLIESFIVTVIGGMGSILGALIGAILIGMIRSFGSLGFPLFTEGLMYLFMVIVLVSRPTGLFGKEVA</sequence>
<feature type="transmembrane region" description="Helical" evidence="9">
    <location>
        <begin position="52"/>
        <end position="69"/>
    </location>
</feature>
<proteinExistence type="inferred from homology"/>
<feature type="transmembrane region" description="Helical" evidence="9">
    <location>
        <begin position="156"/>
        <end position="176"/>
    </location>
</feature>
<protein>
    <submittedName>
        <fullName evidence="10">Branched-chain amino acid transport system permease protein</fullName>
    </submittedName>
</protein>
<feature type="transmembrane region" description="Helical" evidence="9">
    <location>
        <begin position="197"/>
        <end position="222"/>
    </location>
</feature>
<dbReference type="PANTHER" id="PTHR11795">
    <property type="entry name" value="BRANCHED-CHAIN AMINO ACID TRANSPORT SYSTEM PERMEASE PROTEIN LIVH"/>
    <property type="match status" value="1"/>
</dbReference>
<feature type="transmembrane region" description="Helical" evidence="9">
    <location>
        <begin position="272"/>
        <end position="291"/>
    </location>
</feature>
<keyword evidence="4 9" id="KW-0812">Transmembrane</keyword>
<evidence type="ECO:0000256" key="7">
    <source>
        <dbReference type="ARBA" id="ARBA00023136"/>
    </source>
</evidence>
<evidence type="ECO:0000256" key="8">
    <source>
        <dbReference type="ARBA" id="ARBA00037998"/>
    </source>
</evidence>
<evidence type="ECO:0000256" key="9">
    <source>
        <dbReference type="SAM" id="Phobius"/>
    </source>
</evidence>
<evidence type="ECO:0000313" key="11">
    <source>
        <dbReference type="Proteomes" id="UP001364224"/>
    </source>
</evidence>
<evidence type="ECO:0000256" key="3">
    <source>
        <dbReference type="ARBA" id="ARBA00022475"/>
    </source>
</evidence>
<name>A0ABU8BFB1_9BRAD</name>
<dbReference type="PANTHER" id="PTHR11795:SF442">
    <property type="entry name" value="ABC TRANSPORTER ATP-BINDING PROTEIN"/>
    <property type="match status" value="1"/>
</dbReference>
<keyword evidence="2" id="KW-0813">Transport</keyword>
<keyword evidence="7 9" id="KW-0472">Membrane</keyword>
<evidence type="ECO:0000256" key="2">
    <source>
        <dbReference type="ARBA" id="ARBA00022448"/>
    </source>
</evidence>
<feature type="transmembrane region" description="Helical" evidence="9">
    <location>
        <begin position="242"/>
        <end position="265"/>
    </location>
</feature>